<dbReference type="PANTHER" id="PTHR30354">
    <property type="entry name" value="GNT FAMILY GLUCONATE TRANSPORTER"/>
    <property type="match status" value="1"/>
</dbReference>
<evidence type="ECO:0000256" key="6">
    <source>
        <dbReference type="ARBA" id="ARBA00023136"/>
    </source>
</evidence>
<dbReference type="EMBL" id="JXBC01000003">
    <property type="protein sequence ID" value="KIU11249.1"/>
    <property type="molecule type" value="Genomic_DNA"/>
</dbReference>
<dbReference type="PATRIC" id="fig|1423.173.peg.1897"/>
<keyword evidence="5 8" id="KW-1133">Transmembrane helix</keyword>
<evidence type="ECO:0000256" key="3">
    <source>
        <dbReference type="ARBA" id="ARBA00022475"/>
    </source>
</evidence>
<proteinExistence type="inferred from homology"/>
<dbReference type="GO" id="GO:0005886">
    <property type="term" value="C:plasma membrane"/>
    <property type="evidence" value="ECO:0007669"/>
    <property type="project" value="UniProtKB-SubCell"/>
</dbReference>
<sequence>MIAGPLFNKFAMKRFPGAYQKHGNLSGLGPRKEFQLDETPGFAISAVTSLFPVIFMAMATVFSLLLSEHSKGKDIIEFIGTPGTAMLISLLLALYTMGYARKISMQEISRSISESISQIAMMLLIIGGGGGLNRC</sequence>
<feature type="transmembrane region" description="Helical" evidence="8">
    <location>
        <begin position="42"/>
        <end position="66"/>
    </location>
</feature>
<evidence type="ECO:0000256" key="2">
    <source>
        <dbReference type="ARBA" id="ARBA00022448"/>
    </source>
</evidence>
<dbReference type="GO" id="GO:0015128">
    <property type="term" value="F:gluconate transmembrane transporter activity"/>
    <property type="evidence" value="ECO:0007669"/>
    <property type="project" value="InterPro"/>
</dbReference>
<comment type="similarity">
    <text evidence="7">Belongs to the GntP permease family.</text>
</comment>
<keyword evidence="4 8" id="KW-0812">Transmembrane</keyword>
<organism evidence="9 10">
    <name type="scientific">Bacillus subtilis</name>
    <dbReference type="NCBI Taxonomy" id="1423"/>
    <lineage>
        <taxon>Bacteria</taxon>
        <taxon>Bacillati</taxon>
        <taxon>Bacillota</taxon>
        <taxon>Bacilli</taxon>
        <taxon>Bacillales</taxon>
        <taxon>Bacillaceae</taxon>
        <taxon>Bacillus</taxon>
    </lineage>
</organism>
<keyword evidence="6 8" id="KW-0472">Membrane</keyword>
<keyword evidence="2" id="KW-0813">Transport</keyword>
<name>A0A0D1JFP6_BACIU</name>
<dbReference type="Pfam" id="PF02447">
    <property type="entry name" value="GntP_permease"/>
    <property type="match status" value="1"/>
</dbReference>
<dbReference type="Proteomes" id="UP000032247">
    <property type="component" value="Unassembled WGS sequence"/>
</dbReference>
<dbReference type="AlphaFoldDB" id="A0A0D1JFP6"/>
<evidence type="ECO:0000313" key="10">
    <source>
        <dbReference type="Proteomes" id="UP000032247"/>
    </source>
</evidence>
<feature type="transmembrane region" description="Helical" evidence="8">
    <location>
        <begin position="78"/>
        <end position="95"/>
    </location>
</feature>
<comment type="subcellular location">
    <subcellularLocation>
        <location evidence="1">Cell membrane</location>
        <topology evidence="1">Multi-pass membrane protein</topology>
    </subcellularLocation>
</comment>
<protein>
    <submittedName>
        <fullName evidence="9">H+/anion permease</fullName>
    </submittedName>
</protein>
<evidence type="ECO:0000256" key="8">
    <source>
        <dbReference type="SAM" id="Phobius"/>
    </source>
</evidence>
<evidence type="ECO:0000256" key="7">
    <source>
        <dbReference type="ARBA" id="ARBA00049663"/>
    </source>
</evidence>
<comment type="caution">
    <text evidence="9">The sequence shown here is derived from an EMBL/GenBank/DDBJ whole genome shotgun (WGS) entry which is preliminary data.</text>
</comment>
<dbReference type="PANTHER" id="PTHR30354:SF22">
    <property type="entry name" value="HIGH-AFFINITY GLUCONATE TRANSPORTER"/>
    <property type="match status" value="1"/>
</dbReference>
<keyword evidence="3" id="KW-1003">Cell membrane</keyword>
<dbReference type="InterPro" id="IPR003474">
    <property type="entry name" value="Glcn_transporter"/>
</dbReference>
<gene>
    <name evidence="9" type="ORF">SC09_Contig24orf00161</name>
</gene>
<accession>A0A0D1JFP6</accession>
<evidence type="ECO:0000256" key="5">
    <source>
        <dbReference type="ARBA" id="ARBA00022989"/>
    </source>
</evidence>
<evidence type="ECO:0000313" key="9">
    <source>
        <dbReference type="EMBL" id="KIU11249.1"/>
    </source>
</evidence>
<reference evidence="9 10" key="1">
    <citation type="submission" date="2014-12" db="EMBL/GenBank/DDBJ databases">
        <title>Comparative genome analysis of Bacillus coagulans HM-08, Clostridium butyricum HM-68, Bacillus subtilis HM-66 and Bacillus licheniformis BL-09.</title>
        <authorList>
            <person name="Zhang H."/>
        </authorList>
    </citation>
    <scope>NUCLEOTIDE SEQUENCE [LARGE SCALE GENOMIC DNA]</scope>
    <source>
        <strain evidence="9 10">HM-66</strain>
    </source>
</reference>
<evidence type="ECO:0000256" key="1">
    <source>
        <dbReference type="ARBA" id="ARBA00004651"/>
    </source>
</evidence>
<evidence type="ECO:0000256" key="4">
    <source>
        <dbReference type="ARBA" id="ARBA00022692"/>
    </source>
</evidence>
<feature type="transmembrane region" description="Helical" evidence="8">
    <location>
        <begin position="115"/>
        <end position="132"/>
    </location>
</feature>